<feature type="domain" description="Ubiquitin-like" evidence="1">
    <location>
        <begin position="81"/>
        <end position="155"/>
    </location>
</feature>
<dbReference type="InterPro" id="IPR029071">
    <property type="entry name" value="Ubiquitin-like_domsf"/>
</dbReference>
<keyword evidence="3" id="KW-1185">Reference proteome</keyword>
<comment type="caution">
    <text evidence="2">The sequence shown here is derived from an EMBL/GenBank/DDBJ whole genome shotgun (WGS) entry which is preliminary data.</text>
</comment>
<dbReference type="Gene3D" id="3.10.20.90">
    <property type="entry name" value="Phosphatidylinositol 3-kinase Catalytic Subunit, Chain A, domain 1"/>
    <property type="match status" value="2"/>
</dbReference>
<dbReference type="CDD" id="cd17039">
    <property type="entry name" value="Ubl_ubiquitin_like"/>
    <property type="match status" value="1"/>
</dbReference>
<name>A0ABD2H9M8_PAGBO</name>
<dbReference type="AlphaFoldDB" id="A0ABD2H9M8"/>
<dbReference type="InterPro" id="IPR000626">
    <property type="entry name" value="Ubiquitin-like_dom"/>
</dbReference>
<dbReference type="Proteomes" id="UP001619887">
    <property type="component" value="Unassembled WGS sequence"/>
</dbReference>
<sequence length="172" mass="18996">MDLTISLMNGSSHTLRVHPHDTVSSLKILIQQKLGFSCESQKLVFENGCSTTLNNDSATLESYGLHSGARVNLLVTTPAIIQVFLKNDKGVSSTYDIKPDETVSHFKSRVEERERVPVSQQSLVHEGKVMNEGKLSDYNVRAHSTISLNLRLRGGCGHFRLIETSGHSFISS</sequence>
<dbReference type="InterPro" id="IPR019956">
    <property type="entry name" value="Ubiquitin_dom"/>
</dbReference>
<proteinExistence type="predicted"/>
<dbReference type="SUPFAM" id="SSF54236">
    <property type="entry name" value="Ubiquitin-like"/>
    <property type="match status" value="2"/>
</dbReference>
<feature type="domain" description="Ubiquitin-like" evidence="1">
    <location>
        <begin position="1"/>
        <end position="76"/>
    </location>
</feature>
<evidence type="ECO:0000313" key="2">
    <source>
        <dbReference type="EMBL" id="KAL3063204.1"/>
    </source>
</evidence>
<dbReference type="PRINTS" id="PR00348">
    <property type="entry name" value="UBIQUITIN"/>
</dbReference>
<evidence type="ECO:0000259" key="1">
    <source>
        <dbReference type="PROSITE" id="PS50053"/>
    </source>
</evidence>
<reference evidence="2 3" key="1">
    <citation type="journal article" date="2022" name="G3 (Bethesda)">
        <title>Evaluating Illumina-, Nanopore-, and PacBio-based genome assembly strategies with the bald notothen, Trematomus borchgrevinki.</title>
        <authorList>
            <person name="Rayamajhi N."/>
            <person name="Cheng C.C."/>
            <person name="Catchen J.M."/>
        </authorList>
    </citation>
    <scope>NUCLEOTIDE SEQUENCE [LARGE SCALE GENOMIC DNA]</scope>
    <source>
        <strain evidence="2">AGRC-2024</strain>
    </source>
</reference>
<evidence type="ECO:0000313" key="3">
    <source>
        <dbReference type="Proteomes" id="UP001619887"/>
    </source>
</evidence>
<dbReference type="Pfam" id="PF00240">
    <property type="entry name" value="ubiquitin"/>
    <property type="match status" value="2"/>
</dbReference>
<dbReference type="SMART" id="SM00213">
    <property type="entry name" value="UBQ"/>
    <property type="match status" value="2"/>
</dbReference>
<accession>A0ABD2H9M8</accession>
<gene>
    <name evidence="2" type="ORF">OYC64_002895</name>
</gene>
<dbReference type="PANTHER" id="PTHR10666">
    <property type="entry name" value="UBIQUITIN"/>
    <property type="match status" value="1"/>
</dbReference>
<reference evidence="2 3" key="2">
    <citation type="journal article" date="2024" name="G3 (Bethesda)">
        <title>The genome of the cryopelagic Antarctic bald notothen, Trematomus borchgrevinki.</title>
        <authorList>
            <person name="Rayamajhi N."/>
            <person name="Rivera-Colon A.G."/>
            <person name="Minhas B.F."/>
            <person name="Cheng C.C."/>
            <person name="Catchen J.M."/>
        </authorList>
    </citation>
    <scope>NUCLEOTIDE SEQUENCE [LARGE SCALE GENOMIC DNA]</scope>
    <source>
        <strain evidence="2">AGRC-2024</strain>
    </source>
</reference>
<organism evidence="2 3">
    <name type="scientific">Pagothenia borchgrevinki</name>
    <name type="common">Bald rockcod</name>
    <name type="synonym">Trematomus borchgrevinki</name>
    <dbReference type="NCBI Taxonomy" id="8213"/>
    <lineage>
        <taxon>Eukaryota</taxon>
        <taxon>Metazoa</taxon>
        <taxon>Chordata</taxon>
        <taxon>Craniata</taxon>
        <taxon>Vertebrata</taxon>
        <taxon>Euteleostomi</taxon>
        <taxon>Actinopterygii</taxon>
        <taxon>Neopterygii</taxon>
        <taxon>Teleostei</taxon>
        <taxon>Neoteleostei</taxon>
        <taxon>Acanthomorphata</taxon>
        <taxon>Eupercaria</taxon>
        <taxon>Perciformes</taxon>
        <taxon>Notothenioidei</taxon>
        <taxon>Nototheniidae</taxon>
        <taxon>Pagothenia</taxon>
    </lineage>
</organism>
<dbReference type="InterPro" id="IPR050158">
    <property type="entry name" value="Ubiquitin_ubiquitin-like"/>
</dbReference>
<dbReference type="EMBL" id="JBIYXZ010002071">
    <property type="protein sequence ID" value="KAL3063204.1"/>
    <property type="molecule type" value="Genomic_DNA"/>
</dbReference>
<protein>
    <recommendedName>
        <fullName evidence="1">Ubiquitin-like domain-containing protein</fullName>
    </recommendedName>
</protein>
<dbReference type="PROSITE" id="PS50053">
    <property type="entry name" value="UBIQUITIN_2"/>
    <property type="match status" value="2"/>
</dbReference>